<gene>
    <name evidence="3" type="ORF">HCN44_004718</name>
</gene>
<dbReference type="AlphaFoldDB" id="A0A834XYL3"/>
<dbReference type="Proteomes" id="UP000639338">
    <property type="component" value="Unassembled WGS sequence"/>
</dbReference>
<dbReference type="Gene3D" id="2.120.10.30">
    <property type="entry name" value="TolB, C-terminal domain"/>
    <property type="match status" value="2"/>
</dbReference>
<keyword evidence="1" id="KW-0245">EGF-like domain</keyword>
<dbReference type="EMBL" id="JACMRX010000002">
    <property type="protein sequence ID" value="KAF7995246.1"/>
    <property type="molecule type" value="Genomic_DNA"/>
</dbReference>
<sequence length="434" mass="50221">MKQKFYNVQHSAGSFKANKVGDEYYTASPGMIHYYNDMTFNCGNNKLYVLKNEDNTKSPILHNTLDVLHFDENNELNTISQINYIFDAATSISFDWTTKLLYWSERKNGEYSIKRTDESFEKTEYIIFPQAEPAIDSLEVYPNRGELFFASSDSIWYTSNLPSSTANLLFSPEQYPGWIYEITIDHATDKLYWVAGPRYLLHCVDIGTTARPFNEADIYKIEVLQIVESSPFNLAVFDNALYWMSYDEYCNQLQTTAQINDMFDAATSISFDWTTKLLYWAGREYGRCFIKRTHESFNETEYIIFPKVLPAIDGIEVYPKRGELFFSDGENICYTSNSPGSTANLLFSLEQYSGWTYEISIDYATDKLYWVALHGSEFVLHSVDIGNTARPFNEADIDKIEELEIVKNSPFNLAVFDDVLHWMSYDELNPYNLA</sequence>
<proteinExistence type="predicted"/>
<keyword evidence="2" id="KW-0677">Repeat</keyword>
<dbReference type="PANTHER" id="PTHR46513">
    <property type="entry name" value="VITELLOGENIN RECEPTOR-LIKE PROTEIN-RELATED-RELATED"/>
    <property type="match status" value="1"/>
</dbReference>
<comment type="caution">
    <text evidence="3">The sequence shown here is derived from an EMBL/GenBank/DDBJ whole genome shotgun (WGS) entry which is preliminary data.</text>
</comment>
<keyword evidence="4" id="KW-1185">Reference proteome</keyword>
<evidence type="ECO:0000313" key="4">
    <source>
        <dbReference type="Proteomes" id="UP000639338"/>
    </source>
</evidence>
<dbReference type="PANTHER" id="PTHR46513:SF13">
    <property type="entry name" value="EGF-LIKE DOMAIN-CONTAINING PROTEIN"/>
    <property type="match status" value="1"/>
</dbReference>
<dbReference type="GO" id="GO:0005886">
    <property type="term" value="C:plasma membrane"/>
    <property type="evidence" value="ECO:0007669"/>
    <property type="project" value="TreeGrafter"/>
</dbReference>
<protein>
    <submittedName>
        <fullName evidence="3">Uncharacterized protein</fullName>
    </submittedName>
</protein>
<accession>A0A834XYL3</accession>
<evidence type="ECO:0000313" key="3">
    <source>
        <dbReference type="EMBL" id="KAF7995246.1"/>
    </source>
</evidence>
<organism evidence="3 4">
    <name type="scientific">Aphidius gifuensis</name>
    <name type="common">Parasitoid wasp</name>
    <dbReference type="NCBI Taxonomy" id="684658"/>
    <lineage>
        <taxon>Eukaryota</taxon>
        <taxon>Metazoa</taxon>
        <taxon>Ecdysozoa</taxon>
        <taxon>Arthropoda</taxon>
        <taxon>Hexapoda</taxon>
        <taxon>Insecta</taxon>
        <taxon>Pterygota</taxon>
        <taxon>Neoptera</taxon>
        <taxon>Endopterygota</taxon>
        <taxon>Hymenoptera</taxon>
        <taxon>Apocrita</taxon>
        <taxon>Ichneumonoidea</taxon>
        <taxon>Braconidae</taxon>
        <taxon>Aphidiinae</taxon>
        <taxon>Aphidius</taxon>
    </lineage>
</organism>
<dbReference type="GO" id="GO:0060070">
    <property type="term" value="P:canonical Wnt signaling pathway"/>
    <property type="evidence" value="ECO:0007669"/>
    <property type="project" value="TreeGrafter"/>
</dbReference>
<dbReference type="SUPFAM" id="SSF63825">
    <property type="entry name" value="YWTD domain"/>
    <property type="match status" value="2"/>
</dbReference>
<evidence type="ECO:0000256" key="2">
    <source>
        <dbReference type="ARBA" id="ARBA00022737"/>
    </source>
</evidence>
<name>A0A834XYL3_APHGI</name>
<dbReference type="GO" id="GO:0017147">
    <property type="term" value="F:Wnt-protein binding"/>
    <property type="evidence" value="ECO:0007669"/>
    <property type="project" value="TreeGrafter"/>
</dbReference>
<dbReference type="GO" id="GO:0042813">
    <property type="term" value="F:Wnt receptor activity"/>
    <property type="evidence" value="ECO:0007669"/>
    <property type="project" value="TreeGrafter"/>
</dbReference>
<dbReference type="InterPro" id="IPR011042">
    <property type="entry name" value="6-blade_b-propeller_TolB-like"/>
</dbReference>
<dbReference type="InterPro" id="IPR050778">
    <property type="entry name" value="Cueball_EGF_LRP_Nidogen"/>
</dbReference>
<evidence type="ECO:0000256" key="1">
    <source>
        <dbReference type="ARBA" id="ARBA00022536"/>
    </source>
</evidence>
<reference evidence="3 4" key="1">
    <citation type="submission" date="2020-08" db="EMBL/GenBank/DDBJ databases">
        <title>Aphidius gifuensis genome sequencing and assembly.</title>
        <authorList>
            <person name="Du Z."/>
        </authorList>
    </citation>
    <scope>NUCLEOTIDE SEQUENCE [LARGE SCALE GENOMIC DNA]</scope>
    <source>
        <strain evidence="3">YNYX2018</strain>
        <tissue evidence="3">Adults</tissue>
    </source>
</reference>